<gene>
    <name evidence="1" type="ORF">BG006_006295</name>
</gene>
<keyword evidence="2" id="KW-1185">Reference proteome</keyword>
<protein>
    <recommendedName>
        <fullName evidence="3">F-box domain-containing protein</fullName>
    </recommendedName>
</protein>
<name>A0A9P5VLJ4_9FUNG</name>
<evidence type="ECO:0008006" key="3">
    <source>
        <dbReference type="Google" id="ProtNLM"/>
    </source>
</evidence>
<dbReference type="AlphaFoldDB" id="A0A9P5VLJ4"/>
<proteinExistence type="predicted"/>
<organism evidence="1 2">
    <name type="scientific">Podila minutissima</name>
    <dbReference type="NCBI Taxonomy" id="64525"/>
    <lineage>
        <taxon>Eukaryota</taxon>
        <taxon>Fungi</taxon>
        <taxon>Fungi incertae sedis</taxon>
        <taxon>Mucoromycota</taxon>
        <taxon>Mortierellomycotina</taxon>
        <taxon>Mortierellomycetes</taxon>
        <taxon>Mortierellales</taxon>
        <taxon>Mortierellaceae</taxon>
        <taxon>Podila</taxon>
    </lineage>
</organism>
<dbReference type="InterPro" id="IPR036047">
    <property type="entry name" value="F-box-like_dom_sf"/>
</dbReference>
<dbReference type="SUPFAM" id="SSF81383">
    <property type="entry name" value="F-box domain"/>
    <property type="match status" value="1"/>
</dbReference>
<evidence type="ECO:0000313" key="1">
    <source>
        <dbReference type="EMBL" id="KAF9330785.1"/>
    </source>
</evidence>
<dbReference type="Proteomes" id="UP000696485">
    <property type="component" value="Unassembled WGS sequence"/>
</dbReference>
<sequence length="758" mass="86486">MYVSTGPRLVSIHNMDFFHRIAFYCRNINSFHISQDNQHVLTAPHLMEIWSLFPMLTNWSFLGDNTPATLLNSLITHHHHNPILTSLQITQGMLDDHSQILLHDFLCQAPHLLHLNLATFVPIDRLDLEGNLLSNGCYRHRGDPETYMPGPHYIPHKKRTKRIWACRGLRSLVLNCSPYYNENDGKDVCRLVYGYLSKVCPDLEEIVFRRKFLNLRLESGMILLSRLKKLRRLIWVTGDHFGNKLKDRDMEWITRDMVPKMHRRQLMMIPSVLKAENHFLDQLVPFKSNKDHIIDGVNMKNIGRLYDIVDVIWDRAANKWTCWPQLEQWDIVTERQWGTSVNTKFFGDSMQRPISPVPMATKVIAIPELHAEIASHLRIYHFASCALVSQQWHDFWNPHVWSSIINRHPHDHGCARYGHLVRHFQAVLYGEGIRAIDITPISLDVVRQHFRDLKTVNLLSYSISLEGFGRRIMDIRDLSSPTGCRIDTEPISGVLPPRAVLNGFLSNTIQSLTLTLPYDIWRSVHHWIVLAGRQGQLQGLVKLKLMGANVLSISQSPKVSASDVQACPLLFPDLREYSTSLSVGDLEEDVGDMYSGGGEGGRQSRLKTLSLSSLSSSAVLPFILRPLHALDTLMIGGTTMQPILAQIPRLCPHLIHFEYISQFDRLGASFWIDFLAAYPRLTNLRLNKTDLADAVVLSLPRSCPSLQRLILPRQVSQITWQSVSALVENLAQLRVLSVEALTIPGEFFGTRKTEEEGA</sequence>
<dbReference type="Gene3D" id="3.80.10.10">
    <property type="entry name" value="Ribonuclease Inhibitor"/>
    <property type="match status" value="2"/>
</dbReference>
<comment type="caution">
    <text evidence="1">The sequence shown here is derived from an EMBL/GenBank/DDBJ whole genome shotgun (WGS) entry which is preliminary data.</text>
</comment>
<dbReference type="InterPro" id="IPR032675">
    <property type="entry name" value="LRR_dom_sf"/>
</dbReference>
<dbReference type="EMBL" id="JAAAUY010000370">
    <property type="protein sequence ID" value="KAF9330785.1"/>
    <property type="molecule type" value="Genomic_DNA"/>
</dbReference>
<dbReference type="SUPFAM" id="SSF52047">
    <property type="entry name" value="RNI-like"/>
    <property type="match status" value="2"/>
</dbReference>
<reference evidence="1" key="1">
    <citation type="journal article" date="2020" name="Fungal Divers.">
        <title>Resolving the Mortierellaceae phylogeny through synthesis of multi-gene phylogenetics and phylogenomics.</title>
        <authorList>
            <person name="Vandepol N."/>
            <person name="Liber J."/>
            <person name="Desiro A."/>
            <person name="Na H."/>
            <person name="Kennedy M."/>
            <person name="Barry K."/>
            <person name="Grigoriev I.V."/>
            <person name="Miller A.N."/>
            <person name="O'Donnell K."/>
            <person name="Stajich J.E."/>
            <person name="Bonito G."/>
        </authorList>
    </citation>
    <scope>NUCLEOTIDE SEQUENCE</scope>
    <source>
        <strain evidence="1">NVP1</strain>
    </source>
</reference>
<accession>A0A9P5VLJ4</accession>
<evidence type="ECO:0000313" key="2">
    <source>
        <dbReference type="Proteomes" id="UP000696485"/>
    </source>
</evidence>